<dbReference type="WBParaSite" id="Csp11.Scaffold630.g21375.t1">
    <property type="protein sequence ID" value="Csp11.Scaffold630.g21375.t1"/>
    <property type="gene ID" value="Csp11.Scaffold630.g21375"/>
</dbReference>
<dbReference type="PANTHER" id="PTHR31379:SF1">
    <property type="entry name" value="F-BOX C PROTEIN-RELATED"/>
    <property type="match status" value="1"/>
</dbReference>
<evidence type="ECO:0000313" key="1">
    <source>
        <dbReference type="Proteomes" id="UP000095282"/>
    </source>
</evidence>
<dbReference type="Proteomes" id="UP000095282">
    <property type="component" value="Unplaced"/>
</dbReference>
<keyword evidence="1" id="KW-1185">Reference proteome</keyword>
<dbReference type="InterPro" id="IPR021942">
    <property type="entry name" value="DUF3557"/>
</dbReference>
<organism evidence="1 2">
    <name type="scientific">Caenorhabditis tropicalis</name>
    <dbReference type="NCBI Taxonomy" id="1561998"/>
    <lineage>
        <taxon>Eukaryota</taxon>
        <taxon>Metazoa</taxon>
        <taxon>Ecdysozoa</taxon>
        <taxon>Nematoda</taxon>
        <taxon>Chromadorea</taxon>
        <taxon>Rhabditida</taxon>
        <taxon>Rhabditina</taxon>
        <taxon>Rhabditomorpha</taxon>
        <taxon>Rhabditoidea</taxon>
        <taxon>Rhabditidae</taxon>
        <taxon>Peloderinae</taxon>
        <taxon>Caenorhabditis</taxon>
    </lineage>
</organism>
<sequence>MPKYVGISIFKEIGSNVVKSGVGSAMRSKVFAENTQKYTTLKARELKTCGKELYAKCPGIRKTEERLGYNATKVTIEQAYNKNPTIRVDSFMIEFEKAEMRNYKSHCNVKMTNEWTGKSVKKLVPLDHELAAEQWIRYTFNRPSTVIYDLGVDIRLGFSIFGCRHCILNLDIPMTIINLILTKGFTQGLCLKATVPVKRLKINNLFGDDIIKTARSITVTHYNHTGFEHLLGLQANQIYLSNVPFSFDELTTYCRSISGHRPIGFRCQSVMGRNIDLNLLAERLNARETFLHERKCFTISIDDTSELNVSNLYDALVIEVNAKGTAIDPE</sequence>
<dbReference type="PANTHER" id="PTHR31379">
    <property type="entry name" value="F-BOX C PROTEIN-RELATED-RELATED"/>
    <property type="match status" value="1"/>
</dbReference>
<proteinExistence type="predicted"/>
<reference evidence="2" key="1">
    <citation type="submission" date="2016-11" db="UniProtKB">
        <authorList>
            <consortium name="WormBaseParasite"/>
        </authorList>
    </citation>
    <scope>IDENTIFICATION</scope>
</reference>
<name>A0A1I7V162_9PELO</name>
<accession>A0A1I7V162</accession>
<protein>
    <submittedName>
        <fullName evidence="2">DUF1758 domain-containing protein</fullName>
    </submittedName>
</protein>
<evidence type="ECO:0000313" key="2">
    <source>
        <dbReference type="WBParaSite" id="Csp11.Scaffold630.g21375.t1"/>
    </source>
</evidence>
<dbReference type="AlphaFoldDB" id="A0A1I7V162"/>